<dbReference type="GO" id="GO:0006508">
    <property type="term" value="P:proteolysis"/>
    <property type="evidence" value="ECO:0007669"/>
    <property type="project" value="UniProtKB-KW"/>
</dbReference>
<feature type="domain" description="RanBP2-type" evidence="6">
    <location>
        <begin position="304"/>
        <end position="333"/>
    </location>
</feature>
<dbReference type="InterPro" id="IPR053000">
    <property type="entry name" value="WSS1-like_metalloprotease"/>
</dbReference>
<dbReference type="Pfam" id="PF08325">
    <property type="entry name" value="WLM"/>
    <property type="match status" value="1"/>
</dbReference>
<evidence type="ECO:0000256" key="1">
    <source>
        <dbReference type="ARBA" id="ARBA00022723"/>
    </source>
</evidence>
<dbReference type="AlphaFoldDB" id="A0A1Q5TBT6"/>
<name>A0A1Q5TBT6_9EURO</name>
<keyword evidence="8" id="KW-0378">Hydrolase</keyword>
<dbReference type="STRING" id="1316194.A0A1Q5TBT6"/>
<dbReference type="PANTHER" id="PTHR46622">
    <property type="entry name" value="DNA-DEPENDENT METALLOPROTEASE WSS1"/>
    <property type="match status" value="1"/>
</dbReference>
<feature type="region of interest" description="Disordered" evidence="5">
    <location>
        <begin position="253"/>
        <end position="300"/>
    </location>
</feature>
<evidence type="ECO:0000256" key="2">
    <source>
        <dbReference type="ARBA" id="ARBA00022771"/>
    </source>
</evidence>
<dbReference type="GO" id="GO:0006281">
    <property type="term" value="P:DNA repair"/>
    <property type="evidence" value="ECO:0007669"/>
    <property type="project" value="TreeGrafter"/>
</dbReference>
<dbReference type="InterPro" id="IPR013536">
    <property type="entry name" value="WLM_dom"/>
</dbReference>
<dbReference type="Proteomes" id="UP000186955">
    <property type="component" value="Unassembled WGS sequence"/>
</dbReference>
<keyword evidence="2 4" id="KW-0863">Zinc-finger</keyword>
<feature type="domain" description="WLM" evidence="7">
    <location>
        <begin position="1"/>
        <end position="195"/>
    </location>
</feature>
<evidence type="ECO:0000256" key="4">
    <source>
        <dbReference type="PROSITE-ProRule" id="PRU00322"/>
    </source>
</evidence>
<dbReference type="OrthoDB" id="261960at2759"/>
<dbReference type="Gene3D" id="2.30.30.380">
    <property type="entry name" value="Zn-finger domain of Sec23/24"/>
    <property type="match status" value="1"/>
</dbReference>
<evidence type="ECO:0000259" key="7">
    <source>
        <dbReference type="PROSITE" id="PS51397"/>
    </source>
</evidence>
<organism evidence="8 9">
    <name type="scientific">Penicillium subrubescens</name>
    <dbReference type="NCBI Taxonomy" id="1316194"/>
    <lineage>
        <taxon>Eukaryota</taxon>
        <taxon>Fungi</taxon>
        <taxon>Dikarya</taxon>
        <taxon>Ascomycota</taxon>
        <taxon>Pezizomycotina</taxon>
        <taxon>Eurotiomycetes</taxon>
        <taxon>Eurotiomycetidae</taxon>
        <taxon>Eurotiales</taxon>
        <taxon>Aspergillaceae</taxon>
        <taxon>Penicillium</taxon>
    </lineage>
</organism>
<comment type="caution">
    <text evidence="8">The sequence shown here is derived from an EMBL/GenBank/DDBJ whole genome shotgun (WGS) entry which is preliminary data.</text>
</comment>
<dbReference type="GO" id="GO:0008270">
    <property type="term" value="F:zinc ion binding"/>
    <property type="evidence" value="ECO:0007669"/>
    <property type="project" value="UniProtKB-KW"/>
</dbReference>
<evidence type="ECO:0000256" key="3">
    <source>
        <dbReference type="ARBA" id="ARBA00022833"/>
    </source>
</evidence>
<evidence type="ECO:0000256" key="5">
    <source>
        <dbReference type="SAM" id="MobiDB-lite"/>
    </source>
</evidence>
<feature type="compositionally biased region" description="Basic and acidic residues" evidence="5">
    <location>
        <begin position="205"/>
        <end position="215"/>
    </location>
</feature>
<keyword evidence="3" id="KW-0862">Zinc</keyword>
<evidence type="ECO:0000259" key="6">
    <source>
        <dbReference type="PROSITE" id="PS50199"/>
    </source>
</evidence>
<sequence length="433" mass="48943">MRELDALISEYRHEKKRPRESEALFILRKVASLVKPIMRQRAWRVGALCEFYPTQKNLLGLNVNYGQKICLRLRYPSDQRQFLPIEQVVDTMLHELCHIVHGPHDRQFHALWNQLRDEHEELVMKGYTGEGFLSQGKRLGGSRIPLDEARRQARAAAEQRRVLTKNSGKRLGGAPVLRGTDMRKLRADAAQRRIEVTNGCASGTDRSEELAEEASRNGFRTQAEEDDANEQAILQAFIELIQEEEREKYGDSYIAPSQENPAGPRTHEPPDTSDSTGTAKKPDPGVPPEPTPGTLKFAADNNTYESPWTCTTCTLENPPNFLCCDVCAAERPVPSVDKPAVIPRQQAPAVRAKPELERSKKRVLQIDGEEEKNEATPRNNFNFKNRTRALDTLASIHRDASKRPLGWLCEQCGSFMESQWWTCSCCGKLKPSS</sequence>
<dbReference type="GO" id="GO:0008237">
    <property type="term" value="F:metallopeptidase activity"/>
    <property type="evidence" value="ECO:0007669"/>
    <property type="project" value="UniProtKB-KW"/>
</dbReference>
<keyword evidence="8" id="KW-0482">Metalloprotease</keyword>
<dbReference type="PROSITE" id="PS50199">
    <property type="entry name" value="ZF_RANBP2_2"/>
    <property type="match status" value="1"/>
</dbReference>
<reference evidence="8 9" key="1">
    <citation type="submission" date="2016-10" db="EMBL/GenBank/DDBJ databases">
        <title>Genome sequence of the ascomycete fungus Penicillium subrubescens.</title>
        <authorList>
            <person name="De Vries R.P."/>
            <person name="Peng M."/>
            <person name="Dilokpimol A."/>
            <person name="Hilden K."/>
            <person name="Makela M.R."/>
            <person name="Grigoriev I."/>
            <person name="Riley R."/>
            <person name="Granchi Z."/>
        </authorList>
    </citation>
    <scope>NUCLEOTIDE SEQUENCE [LARGE SCALE GENOMIC DNA]</scope>
    <source>
        <strain evidence="8 9">CBS 132785</strain>
    </source>
</reference>
<dbReference type="EMBL" id="MNBE01000688">
    <property type="protein sequence ID" value="OKO97640.1"/>
    <property type="molecule type" value="Genomic_DNA"/>
</dbReference>
<evidence type="ECO:0000313" key="8">
    <source>
        <dbReference type="EMBL" id="OKO97640.1"/>
    </source>
</evidence>
<dbReference type="GO" id="GO:0005634">
    <property type="term" value="C:nucleus"/>
    <property type="evidence" value="ECO:0007669"/>
    <property type="project" value="TreeGrafter"/>
</dbReference>
<feature type="region of interest" description="Disordered" evidence="5">
    <location>
        <begin position="196"/>
        <end position="228"/>
    </location>
</feature>
<protein>
    <submittedName>
        <fullName evidence="8">DNA-dependent metalloprotease WSS1</fullName>
    </submittedName>
</protein>
<gene>
    <name evidence="8" type="ORF">PENSUB_9931</name>
</gene>
<dbReference type="PROSITE" id="PS51397">
    <property type="entry name" value="WLM"/>
    <property type="match status" value="1"/>
</dbReference>
<keyword evidence="8" id="KW-0645">Protease</keyword>
<evidence type="ECO:0000313" key="9">
    <source>
        <dbReference type="Proteomes" id="UP000186955"/>
    </source>
</evidence>
<proteinExistence type="predicted"/>
<keyword evidence="1" id="KW-0479">Metal-binding</keyword>
<dbReference type="PROSITE" id="PS01358">
    <property type="entry name" value="ZF_RANBP2_1"/>
    <property type="match status" value="1"/>
</dbReference>
<keyword evidence="9" id="KW-1185">Reference proteome</keyword>
<dbReference type="InterPro" id="IPR001876">
    <property type="entry name" value="Znf_RanBP2"/>
</dbReference>
<dbReference type="PANTHER" id="PTHR46622:SF1">
    <property type="entry name" value="DNA-DEPENDENT METALLOPROTEASE WSS1"/>
    <property type="match status" value="1"/>
</dbReference>
<accession>A0A1Q5TBT6</accession>